<keyword evidence="2" id="KW-0732">Signal</keyword>
<protein>
    <submittedName>
        <fullName evidence="3">Uncharacterized protein</fullName>
    </submittedName>
</protein>
<name>A0A7J6LPI2_PEROL</name>
<proteinExistence type="predicted"/>
<accession>A0A7J6LPI2</accession>
<dbReference type="AlphaFoldDB" id="A0A7J6LPI2"/>
<feature type="compositionally biased region" description="Basic and acidic residues" evidence="1">
    <location>
        <begin position="138"/>
        <end position="148"/>
    </location>
</feature>
<dbReference type="EMBL" id="JABAHT010000218">
    <property type="protein sequence ID" value="KAF4660831.1"/>
    <property type="molecule type" value="Genomic_DNA"/>
</dbReference>
<dbReference type="PROSITE" id="PS51257">
    <property type="entry name" value="PROKAR_LIPOPROTEIN"/>
    <property type="match status" value="1"/>
</dbReference>
<evidence type="ECO:0000313" key="4">
    <source>
        <dbReference type="Proteomes" id="UP000570595"/>
    </source>
</evidence>
<comment type="caution">
    <text evidence="3">The sequence shown here is derived from an EMBL/GenBank/DDBJ whole genome shotgun (WGS) entry which is preliminary data.</text>
</comment>
<sequence length="189" mass="21146">MFRLLTTLAFLLSSCLAAQEWEDTPTTTQIWQLISMGEGGSDSFREFAVVRPDLMEERSSDGRGALFWAWEFGNTRALLTLAALDNDVFDDKERDAQGSSPTSLCKDDADCDYDAVADVVNDPVRVEEEKDLIAEVRSKLEEAANKDLDEMDEEEEDDEAEEDDEDEEGDSRATNSDVDDILPDDADEL</sequence>
<evidence type="ECO:0000256" key="1">
    <source>
        <dbReference type="SAM" id="MobiDB-lite"/>
    </source>
</evidence>
<evidence type="ECO:0000256" key="2">
    <source>
        <dbReference type="SAM" id="SignalP"/>
    </source>
</evidence>
<feature type="compositionally biased region" description="Acidic residues" evidence="1">
    <location>
        <begin position="149"/>
        <end position="169"/>
    </location>
</feature>
<feature type="region of interest" description="Disordered" evidence="1">
    <location>
        <begin position="138"/>
        <end position="189"/>
    </location>
</feature>
<dbReference type="Proteomes" id="UP000570595">
    <property type="component" value="Unassembled WGS sequence"/>
</dbReference>
<gene>
    <name evidence="3" type="ORF">FOZ61_003736</name>
</gene>
<feature type="signal peptide" evidence="2">
    <location>
        <begin position="1"/>
        <end position="17"/>
    </location>
</feature>
<reference evidence="3 4" key="1">
    <citation type="submission" date="2020-04" db="EMBL/GenBank/DDBJ databases">
        <title>Perkinsus olseni comparative genomics.</title>
        <authorList>
            <person name="Bogema D.R."/>
        </authorList>
    </citation>
    <scope>NUCLEOTIDE SEQUENCE [LARGE SCALE GENOMIC DNA]</scope>
    <source>
        <strain evidence="3">ATCC PRA-179</strain>
    </source>
</reference>
<organism evidence="3 4">
    <name type="scientific">Perkinsus olseni</name>
    <name type="common">Perkinsus atlanticus</name>
    <dbReference type="NCBI Taxonomy" id="32597"/>
    <lineage>
        <taxon>Eukaryota</taxon>
        <taxon>Sar</taxon>
        <taxon>Alveolata</taxon>
        <taxon>Perkinsozoa</taxon>
        <taxon>Perkinsea</taxon>
        <taxon>Perkinsida</taxon>
        <taxon>Perkinsidae</taxon>
        <taxon>Perkinsus</taxon>
    </lineage>
</organism>
<feature type="compositionally biased region" description="Acidic residues" evidence="1">
    <location>
        <begin position="177"/>
        <end position="189"/>
    </location>
</feature>
<evidence type="ECO:0000313" key="3">
    <source>
        <dbReference type="EMBL" id="KAF4660831.1"/>
    </source>
</evidence>
<dbReference type="OrthoDB" id="206895at2759"/>
<feature type="chain" id="PRO_5029714429" evidence="2">
    <location>
        <begin position="18"/>
        <end position="189"/>
    </location>
</feature>